<organism evidence="3 4">
    <name type="scientific">Runella defluvii</name>
    <dbReference type="NCBI Taxonomy" id="370973"/>
    <lineage>
        <taxon>Bacteria</taxon>
        <taxon>Pseudomonadati</taxon>
        <taxon>Bacteroidota</taxon>
        <taxon>Cytophagia</taxon>
        <taxon>Cytophagales</taxon>
        <taxon>Spirosomataceae</taxon>
        <taxon>Runella</taxon>
    </lineage>
</organism>
<dbReference type="Gene3D" id="2.130.10.130">
    <property type="entry name" value="Integrin alpha, N-terminal"/>
    <property type="match status" value="3"/>
</dbReference>
<evidence type="ECO:0000259" key="2">
    <source>
        <dbReference type="Pfam" id="PF07593"/>
    </source>
</evidence>
<evidence type="ECO:0000313" key="3">
    <source>
        <dbReference type="EMBL" id="MBB3839438.1"/>
    </source>
</evidence>
<dbReference type="AlphaFoldDB" id="A0A7W5ZMA6"/>
<keyword evidence="4" id="KW-1185">Reference proteome</keyword>
<protein>
    <recommendedName>
        <fullName evidence="2">ASPIC/UnbV domain-containing protein</fullName>
    </recommendedName>
</protein>
<accession>A0A7W5ZMA6</accession>
<dbReference type="EMBL" id="JACIBY010000006">
    <property type="protein sequence ID" value="MBB3839438.1"/>
    <property type="molecule type" value="Genomic_DNA"/>
</dbReference>
<dbReference type="Pfam" id="PF13517">
    <property type="entry name" value="FG-GAP_3"/>
    <property type="match status" value="7"/>
</dbReference>
<evidence type="ECO:0000256" key="1">
    <source>
        <dbReference type="ARBA" id="ARBA00022729"/>
    </source>
</evidence>
<name>A0A7W5ZMA6_9BACT</name>
<reference evidence="3 4" key="1">
    <citation type="submission" date="2020-08" db="EMBL/GenBank/DDBJ databases">
        <title>Genomic Encyclopedia of Type Strains, Phase IV (KMG-IV): sequencing the most valuable type-strain genomes for metagenomic binning, comparative biology and taxonomic classification.</title>
        <authorList>
            <person name="Goeker M."/>
        </authorList>
    </citation>
    <scope>NUCLEOTIDE SEQUENCE [LARGE SCALE GENOMIC DNA]</scope>
    <source>
        <strain evidence="3 4">DSM 17976</strain>
    </source>
</reference>
<sequence length="1107" mass="123513">MRHSRLYICLSLFAIGFTSCQREDATEGLFESVTNSGIDFENKVTNNENFNIFNYRNFYNGGGVGIGDVNNDGLPDVYMTSNMGENKLYLNKGNFKFEDITQKAGVADAGKWSTGVVMVDINYDGLLDIYVCNAGIDKRIKNQGNSLYINNGDMTFTEKAKEYGLDEDGYTTHAAFFDYDLDGDLDCYILNNSFIPVNTLNYDNNRDLRAKDWPVKDYLKGGGDKLLRNDNNKFVDVSEQAGIYGSLIGFGLGVTVGDLNNDNYPDIYISNDFFEKDYLYINQRNGTFKEEIEKRIGHTSLASMGADFADINNDGYSDIFTTDMLPIDETRLKSTTSFESHYIFKLKQQKGFYNQFMQNALQLNNQDGTYSEIACLSGVEASDWSWGALMFDADNDMKTDIYVSNGIYNDVIDQDFIDFFADEVAQTMVLSGEKKSFDAIINQMPSRPIVNNFFHNKGNLKFEEASKSFGFGTPSFSNGAAYADLDNDGDLDLVVNNVNQKAFVYRNKTNENKEVHYVKFKLKGEGKNRDAIGTQLKVYVKDQILSKNIMPARGFQSSTEYPVTLGLGSMTKVDSVTITWYDGRISKLNNLPADRTHELSIGSGKKLPTPTPVERLSLYLAKTEAPFDAHKENDYEDFYQEKNIPVKLSKEGPRAAVGDVNNDGTDDIYICGAANQAGQLYLQVNGSFKKSEQQVFEDFKYFEDTEAVFFDADKDGDLDLYIGAGGNELDPNQRGLNDRLYANDGKGNFSLAANALPPNGMNTSVVIPMDYDKDGDLDLFVGSRSLPKTYGLSPISYVFENLGNLKFKDSTPKSFQTLGLIRDAVWDDLNGDGNKELTVVGDWMNPMTFAYQNGAFTQINTGLEAYQGFWGRIEAVDIDNDKDLDLVLGNIGDNFMLRASENSPIKIWVSDFDNNGLTDKILTKTVEDEDSPVLLKREMMEQFPILKKESLKHSAYATKRLKDLFTSDVLSKATVKQVNYMHSAVAINDGKGNFSLSTLPVEAQISCINATYCVDVNNDGLKDILLGGNNYNFIPQFSRLDAFKGKILINKGKGVFAAVSDHLSGFTPQGEMTQLKPVKVNGTPYVIGLLNNSIPQLFKIEQPKPTL</sequence>
<feature type="domain" description="ASPIC/UnbV" evidence="2">
    <location>
        <begin position="531"/>
        <end position="597"/>
    </location>
</feature>
<evidence type="ECO:0000313" key="4">
    <source>
        <dbReference type="Proteomes" id="UP000541352"/>
    </source>
</evidence>
<gene>
    <name evidence="3" type="ORF">FHS57_003444</name>
</gene>
<dbReference type="InterPro" id="IPR027039">
    <property type="entry name" value="Crtac1"/>
</dbReference>
<dbReference type="Pfam" id="PF07593">
    <property type="entry name" value="UnbV_ASPIC"/>
    <property type="match status" value="1"/>
</dbReference>
<comment type="caution">
    <text evidence="3">The sequence shown here is derived from an EMBL/GenBank/DDBJ whole genome shotgun (WGS) entry which is preliminary data.</text>
</comment>
<proteinExistence type="predicted"/>
<dbReference type="RefSeq" id="WP_183975698.1">
    <property type="nucleotide sequence ID" value="NZ_JACIBY010000006.1"/>
</dbReference>
<keyword evidence="1" id="KW-0732">Signal</keyword>
<dbReference type="PANTHER" id="PTHR16026">
    <property type="entry name" value="CARTILAGE ACIDIC PROTEIN 1"/>
    <property type="match status" value="1"/>
</dbReference>
<dbReference type="Proteomes" id="UP000541352">
    <property type="component" value="Unassembled WGS sequence"/>
</dbReference>
<dbReference type="InterPro" id="IPR011519">
    <property type="entry name" value="UnbV_ASPIC"/>
</dbReference>
<dbReference type="SUPFAM" id="SSF69318">
    <property type="entry name" value="Integrin alpha N-terminal domain"/>
    <property type="match status" value="3"/>
</dbReference>
<dbReference type="PROSITE" id="PS51257">
    <property type="entry name" value="PROKAR_LIPOPROTEIN"/>
    <property type="match status" value="1"/>
</dbReference>
<dbReference type="PANTHER" id="PTHR16026:SF0">
    <property type="entry name" value="CARTILAGE ACIDIC PROTEIN 1"/>
    <property type="match status" value="1"/>
</dbReference>
<dbReference type="InterPro" id="IPR013517">
    <property type="entry name" value="FG-GAP"/>
</dbReference>
<dbReference type="InterPro" id="IPR028994">
    <property type="entry name" value="Integrin_alpha_N"/>
</dbReference>